<evidence type="ECO:0000256" key="1">
    <source>
        <dbReference type="ARBA" id="ARBA00008520"/>
    </source>
</evidence>
<keyword evidence="5" id="KW-1185">Reference proteome</keyword>
<dbReference type="PANTHER" id="PTHR30061:SF50">
    <property type="entry name" value="MALTOSE_MALTODEXTRIN-BINDING PERIPLASMIC PROTEIN"/>
    <property type="match status" value="1"/>
</dbReference>
<gene>
    <name evidence="4" type="ORF">H8704_09640</name>
</gene>
<protein>
    <submittedName>
        <fullName evidence="4">Extracellular solute-binding protein</fullName>
    </submittedName>
</protein>
<dbReference type="SUPFAM" id="SSF53850">
    <property type="entry name" value="Periplasmic binding protein-like II"/>
    <property type="match status" value="1"/>
</dbReference>
<evidence type="ECO:0000256" key="3">
    <source>
        <dbReference type="ARBA" id="ARBA00022729"/>
    </source>
</evidence>
<comment type="caution">
    <text evidence="4">The sequence shown here is derived from an EMBL/GenBank/DDBJ whole genome shotgun (WGS) entry which is preliminary data.</text>
</comment>
<evidence type="ECO:0000313" key="4">
    <source>
        <dbReference type="EMBL" id="MBC8562881.1"/>
    </source>
</evidence>
<dbReference type="EMBL" id="JACRSX010000013">
    <property type="protein sequence ID" value="MBC8562881.1"/>
    <property type="molecule type" value="Genomic_DNA"/>
</dbReference>
<dbReference type="Proteomes" id="UP000606193">
    <property type="component" value="Unassembled WGS sequence"/>
</dbReference>
<sequence length="419" mass="45734">MRQKTRGIITMLLCASLTLTGCSNTTGSQKKEVKKEAADKEQTVKLTLWGGAEDQKMLQSMVDDFKKEHASEASFDIKLAVEGETTCKETLLGDVEKGADVFAFPDDQLQALAASGVLQEIRDADQVKQDNIKGAVEAASVNDRLFAYPMTADNGYFLYYNKKYFSGNDVKKLDTILAKAEKVHKKVTMDWTSAWYLYSFFGNTGLKAGVNEDGVTNYCNWNSKKGKIKGIDVAQAMERIAGSSAFLNTTDDKFLKGVQNGSVIAGVSGVWNANAIDKAWGKNYGAVKLPTYTCAGKQVQMASFTGYKMVGVNAYSSDVKWAMKLAEWITNQDNQTRRFAERGQGPSNIKASQSGDIEKSPAIQAVIAQSEYGCLQRVGGNFWDPISSFGSSVANGTLSPKELQKELDDMVKKVTAPTV</sequence>
<dbReference type="InterPro" id="IPR006059">
    <property type="entry name" value="SBP"/>
</dbReference>
<reference evidence="4 5" key="1">
    <citation type="submission" date="2020-08" db="EMBL/GenBank/DDBJ databases">
        <title>Genome public.</title>
        <authorList>
            <person name="Liu C."/>
            <person name="Sun Q."/>
        </authorList>
    </citation>
    <scope>NUCLEOTIDE SEQUENCE [LARGE SCALE GENOMIC DNA]</scope>
    <source>
        <strain evidence="4 5">NSJ-37</strain>
    </source>
</reference>
<dbReference type="Pfam" id="PF13416">
    <property type="entry name" value="SBP_bac_8"/>
    <property type="match status" value="1"/>
</dbReference>
<keyword evidence="3" id="KW-0732">Signal</keyword>
<dbReference type="RefSeq" id="WP_118677913.1">
    <property type="nucleotide sequence ID" value="NZ_JACRSX010000013.1"/>
</dbReference>
<name>A0ABR7N2M2_9FIRM</name>
<accession>A0ABR7N2M2</accession>
<proteinExistence type="inferred from homology"/>
<keyword evidence="2" id="KW-0813">Transport</keyword>
<comment type="similarity">
    <text evidence="1">Belongs to the bacterial solute-binding protein 1 family.</text>
</comment>
<organism evidence="4 5">
    <name type="scientific">Jutongia huaianensis</name>
    <dbReference type="NCBI Taxonomy" id="2763668"/>
    <lineage>
        <taxon>Bacteria</taxon>
        <taxon>Bacillati</taxon>
        <taxon>Bacillota</taxon>
        <taxon>Clostridia</taxon>
        <taxon>Lachnospirales</taxon>
        <taxon>Lachnospiraceae</taxon>
        <taxon>Jutongia</taxon>
    </lineage>
</organism>
<evidence type="ECO:0000256" key="2">
    <source>
        <dbReference type="ARBA" id="ARBA00022448"/>
    </source>
</evidence>
<dbReference type="PANTHER" id="PTHR30061">
    <property type="entry name" value="MALTOSE-BINDING PERIPLASMIC PROTEIN"/>
    <property type="match status" value="1"/>
</dbReference>
<dbReference type="Gene3D" id="3.40.190.10">
    <property type="entry name" value="Periplasmic binding protein-like II"/>
    <property type="match status" value="2"/>
</dbReference>
<evidence type="ECO:0000313" key="5">
    <source>
        <dbReference type="Proteomes" id="UP000606193"/>
    </source>
</evidence>
<dbReference type="PROSITE" id="PS51257">
    <property type="entry name" value="PROKAR_LIPOPROTEIN"/>
    <property type="match status" value="1"/>
</dbReference>